<protein>
    <submittedName>
        <fullName evidence="2">Aminodeoxychorismate synthase component I</fullName>
    </submittedName>
</protein>
<accession>A0ABP9ZZ39</accession>
<reference evidence="2 3" key="1">
    <citation type="submission" date="2024-04" db="EMBL/GenBank/DDBJ databases">
        <title>Draft genome sequence of Thalassolituus maritimus NBRC 116585.</title>
        <authorList>
            <person name="Miyakawa T."/>
            <person name="Kusuya Y."/>
            <person name="Miura T."/>
        </authorList>
    </citation>
    <scope>NUCLEOTIDE SEQUENCE [LARGE SCALE GENOMIC DNA]</scope>
    <source>
        <strain evidence="2 3">5NW40-0001</strain>
    </source>
</reference>
<organism evidence="2 3">
    <name type="scientific">Thalassolituus maritimus</name>
    <dbReference type="NCBI Taxonomy" id="484498"/>
    <lineage>
        <taxon>Bacteria</taxon>
        <taxon>Pseudomonadati</taxon>
        <taxon>Pseudomonadota</taxon>
        <taxon>Gammaproteobacteria</taxon>
        <taxon>Oceanospirillales</taxon>
        <taxon>Oceanospirillaceae</taxon>
        <taxon>Thalassolituus</taxon>
    </lineage>
</organism>
<name>A0ABP9ZZ39_9GAMM</name>
<dbReference type="Gene3D" id="3.60.120.10">
    <property type="entry name" value="Anthranilate synthase"/>
    <property type="match status" value="1"/>
</dbReference>
<dbReference type="RefSeq" id="WP_353294372.1">
    <property type="nucleotide sequence ID" value="NZ_BAABWH010000003.1"/>
</dbReference>
<dbReference type="InterPro" id="IPR005801">
    <property type="entry name" value="ADC_synthase"/>
</dbReference>
<sequence length="432" mass="47971">MFLQKLAATPSQVMNSKALNGESCLLTIPERQRRYVKLTQNEHFFGKYVLAPIPTDSSAELPTTPETPTNILTPTKQDWFVAGWIGILDYPSTPKKADAPSDHCWFRRYEFSILIDPDKEFCVIQAYNKPSDSAIEQVEQLLLSQDEFAPAKSRTWQPLQNKDSYLRSFNAVQSYLKSGDCYQINLTTPFYCSDNLQNQAGIDLLTTFNAAHGCIIREKHRTIFSVSPERLLKVTAQRTNQKRPEFLLEARPIKGTAPRGESKEADEALAKNLTASVKNQAENLMIVDLLRNDLSVHAASNSVRVTDLFKLESHLNVHHLVSTITATLRENATPRDAINAAFPGGSITGAPKIRAMEIIHELEPQPRGAYCGSAGYLDDSGNCDFNILIRTIEAKDSGAVCWGGGGVVIDSTGEEEYAEIHSKVDRILSTPL</sequence>
<evidence type="ECO:0000259" key="1">
    <source>
        <dbReference type="Pfam" id="PF00425"/>
    </source>
</evidence>
<dbReference type="InterPro" id="IPR015890">
    <property type="entry name" value="Chorismate_C"/>
</dbReference>
<evidence type="ECO:0000313" key="2">
    <source>
        <dbReference type="EMBL" id="GAA6145416.1"/>
    </source>
</evidence>
<feature type="domain" description="Chorismate-utilising enzyme C-terminal" evidence="1">
    <location>
        <begin position="162"/>
        <end position="423"/>
    </location>
</feature>
<dbReference type="InterPro" id="IPR019999">
    <property type="entry name" value="Anth_synth_I-like"/>
</dbReference>
<dbReference type="PANTHER" id="PTHR11236">
    <property type="entry name" value="AMINOBENZOATE/ANTHRANILATE SYNTHASE"/>
    <property type="match status" value="1"/>
</dbReference>
<dbReference type="Pfam" id="PF00425">
    <property type="entry name" value="Chorismate_bind"/>
    <property type="match status" value="1"/>
</dbReference>
<dbReference type="Proteomes" id="UP001481413">
    <property type="component" value="Unassembled WGS sequence"/>
</dbReference>
<comment type="caution">
    <text evidence="2">The sequence shown here is derived from an EMBL/GenBank/DDBJ whole genome shotgun (WGS) entry which is preliminary data.</text>
</comment>
<dbReference type="SUPFAM" id="SSF56322">
    <property type="entry name" value="ADC synthase"/>
    <property type="match status" value="1"/>
</dbReference>
<keyword evidence="3" id="KW-1185">Reference proteome</keyword>
<gene>
    <name evidence="2" type="primary">pabB</name>
    <name evidence="2" type="ORF">NBRC116585_15340</name>
</gene>
<dbReference type="PRINTS" id="PR00095">
    <property type="entry name" value="ANTSNTHASEI"/>
</dbReference>
<proteinExistence type="predicted"/>
<dbReference type="PANTHER" id="PTHR11236:SF50">
    <property type="entry name" value="AMINODEOXYCHORISMATE SYNTHASE COMPONENT 1"/>
    <property type="match status" value="1"/>
</dbReference>
<evidence type="ECO:0000313" key="3">
    <source>
        <dbReference type="Proteomes" id="UP001481413"/>
    </source>
</evidence>
<dbReference type="EMBL" id="BAABWH010000003">
    <property type="protein sequence ID" value="GAA6145416.1"/>
    <property type="molecule type" value="Genomic_DNA"/>
</dbReference>